<evidence type="ECO:0000256" key="1">
    <source>
        <dbReference type="SAM" id="MobiDB-lite"/>
    </source>
</evidence>
<dbReference type="AlphaFoldDB" id="A0A3N4I1X9"/>
<reference evidence="2 3" key="1">
    <citation type="journal article" date="2018" name="Nat. Ecol. Evol.">
        <title>Pezizomycetes genomes reveal the molecular basis of ectomycorrhizal truffle lifestyle.</title>
        <authorList>
            <person name="Murat C."/>
            <person name="Payen T."/>
            <person name="Noel B."/>
            <person name="Kuo A."/>
            <person name="Morin E."/>
            <person name="Chen J."/>
            <person name="Kohler A."/>
            <person name="Krizsan K."/>
            <person name="Balestrini R."/>
            <person name="Da Silva C."/>
            <person name="Montanini B."/>
            <person name="Hainaut M."/>
            <person name="Levati E."/>
            <person name="Barry K.W."/>
            <person name="Belfiori B."/>
            <person name="Cichocki N."/>
            <person name="Clum A."/>
            <person name="Dockter R.B."/>
            <person name="Fauchery L."/>
            <person name="Guy J."/>
            <person name="Iotti M."/>
            <person name="Le Tacon F."/>
            <person name="Lindquist E.A."/>
            <person name="Lipzen A."/>
            <person name="Malagnac F."/>
            <person name="Mello A."/>
            <person name="Molinier V."/>
            <person name="Miyauchi S."/>
            <person name="Poulain J."/>
            <person name="Riccioni C."/>
            <person name="Rubini A."/>
            <person name="Sitrit Y."/>
            <person name="Splivallo R."/>
            <person name="Traeger S."/>
            <person name="Wang M."/>
            <person name="Zifcakova L."/>
            <person name="Wipf D."/>
            <person name="Zambonelli A."/>
            <person name="Paolocci F."/>
            <person name="Nowrousian M."/>
            <person name="Ottonello S."/>
            <person name="Baldrian P."/>
            <person name="Spatafora J.W."/>
            <person name="Henrissat B."/>
            <person name="Nagy L.G."/>
            <person name="Aury J.M."/>
            <person name="Wincker P."/>
            <person name="Grigoriev I.V."/>
            <person name="Bonfante P."/>
            <person name="Martin F.M."/>
        </authorList>
    </citation>
    <scope>NUCLEOTIDE SEQUENCE [LARGE SCALE GENOMIC DNA]</scope>
    <source>
        <strain evidence="2 3">RN42</strain>
    </source>
</reference>
<feature type="compositionally biased region" description="Acidic residues" evidence="1">
    <location>
        <begin position="186"/>
        <end position="203"/>
    </location>
</feature>
<feature type="region of interest" description="Disordered" evidence="1">
    <location>
        <begin position="186"/>
        <end position="272"/>
    </location>
</feature>
<gene>
    <name evidence="2" type="ORF">BJ508DRAFT_141295</name>
</gene>
<proteinExistence type="predicted"/>
<organism evidence="2 3">
    <name type="scientific">Ascobolus immersus RN42</name>
    <dbReference type="NCBI Taxonomy" id="1160509"/>
    <lineage>
        <taxon>Eukaryota</taxon>
        <taxon>Fungi</taxon>
        <taxon>Dikarya</taxon>
        <taxon>Ascomycota</taxon>
        <taxon>Pezizomycotina</taxon>
        <taxon>Pezizomycetes</taxon>
        <taxon>Pezizales</taxon>
        <taxon>Ascobolaceae</taxon>
        <taxon>Ascobolus</taxon>
    </lineage>
</organism>
<sequence length="294" mass="34023">MSSNSQLDSDYDSEADNFEEFDSCPDCWPLNKTLLIALQEGFHGQFEVRIRPSEGDYIVTDLLDSLILELEDWAVEYSGIDTKTIDPVELVLWMWDGFQMAVEMYRVLAENRERWVDASKKRVEVTWQAPPGMKGTDVEGLWRELWITQREGYESRVTEISRKTVEATVERTKEIIWAHYPGLLLDDYEPPDSESEDEDEYEIESYHGEERVVEKKEEEPAQAENQNETVPSQSDDQMVEKDGQGKPPHSVNKKDNTMEATQLSETHWQPEAAVKVYNKSTQTEDVMQPSQNDN</sequence>
<name>A0A3N4I1X9_ASCIM</name>
<evidence type="ECO:0000313" key="2">
    <source>
        <dbReference type="EMBL" id="RPA79447.1"/>
    </source>
</evidence>
<protein>
    <submittedName>
        <fullName evidence="2">Uncharacterized protein</fullName>
    </submittedName>
</protein>
<feature type="compositionally biased region" description="Basic and acidic residues" evidence="1">
    <location>
        <begin position="204"/>
        <end position="219"/>
    </location>
</feature>
<accession>A0A3N4I1X9</accession>
<keyword evidence="3" id="KW-1185">Reference proteome</keyword>
<dbReference type="EMBL" id="ML119699">
    <property type="protein sequence ID" value="RPA79447.1"/>
    <property type="molecule type" value="Genomic_DNA"/>
</dbReference>
<dbReference type="Proteomes" id="UP000275078">
    <property type="component" value="Unassembled WGS sequence"/>
</dbReference>
<feature type="compositionally biased region" description="Polar residues" evidence="1">
    <location>
        <begin position="258"/>
        <end position="267"/>
    </location>
</feature>
<evidence type="ECO:0000313" key="3">
    <source>
        <dbReference type="Proteomes" id="UP000275078"/>
    </source>
</evidence>